<name>A0AAZ3P1N2_ONCTS</name>
<feature type="transmembrane region" description="Helical" evidence="2">
    <location>
        <begin position="20"/>
        <end position="39"/>
    </location>
</feature>
<feature type="compositionally biased region" description="Pro residues" evidence="1">
    <location>
        <begin position="415"/>
        <end position="424"/>
    </location>
</feature>
<dbReference type="Ensembl" id="ENSOTST00005121038.1">
    <property type="protein sequence ID" value="ENSOTSP00005109804.1"/>
    <property type="gene ID" value="ENSOTSG00005058390.1"/>
</dbReference>
<organism evidence="4 5">
    <name type="scientific">Oncorhynchus tshawytscha</name>
    <name type="common">Chinook salmon</name>
    <name type="synonym">Salmo tshawytscha</name>
    <dbReference type="NCBI Taxonomy" id="74940"/>
    <lineage>
        <taxon>Eukaryota</taxon>
        <taxon>Metazoa</taxon>
        <taxon>Chordata</taxon>
        <taxon>Craniata</taxon>
        <taxon>Vertebrata</taxon>
        <taxon>Euteleostomi</taxon>
        <taxon>Actinopterygii</taxon>
        <taxon>Neopterygii</taxon>
        <taxon>Teleostei</taxon>
        <taxon>Protacanthopterygii</taxon>
        <taxon>Salmoniformes</taxon>
        <taxon>Salmonidae</taxon>
        <taxon>Salmoninae</taxon>
        <taxon>Oncorhynchus</taxon>
    </lineage>
</organism>
<evidence type="ECO:0000313" key="4">
    <source>
        <dbReference type="Ensembl" id="ENSOTSP00005109804.1"/>
    </source>
</evidence>
<dbReference type="InterPro" id="IPR002404">
    <property type="entry name" value="IRS_PTB"/>
</dbReference>
<gene>
    <name evidence="4" type="primary">dok1a</name>
</gene>
<sequence length="541" mass="60005">MAKLDTHFFFKIIFLTHKFFSHSLGLSLFLPIISVFPFIPHPLSSLPPPSLQKWKQHWLTLYPSSRCGVARLERQEVGGGERAGPSGVWKHQDKVKEKRVIRLSEVIRVLRLPPHAEACPKDNMAAFCVETDGRRFVFAADKDDCVEWVERMCDLAFQVRIGGSTGQQPQIQMEDNQIYVSREESENEFRVGVKQTDVAMRCGLQGEYYWLQVAQDGLVLKEAETRKSLQDWPYRLIRRYGRDKLTFNIEAGRRCDSGPGTFTFETCQADVIFSLIETAIREQKAVARDECEGDTVVANRSPNMPRARSPLPKLPDSAAILEGSYSFKPVFSNAIGSEQCLYSQPPNLIGSEECPYSEPADSIKPKAPSLNSYLTPPTASTLTPSIPLHPCNHHVNRTEPVYADPADILSLTPPRSTPPPPPPTSSSCSYHHDNKPEPFYSEVYDQTEPGPAGQEPGKEEPIYSEPCVGTPAKGPNTDPFAHLYSQVCKPGSSSPSSPSSSLASSSSSSSSSLTITRTLAIRRPTAGRQSPEVIYENMGFI</sequence>
<feature type="domain" description="IRS-type PTB" evidence="3">
    <location>
        <begin position="185"/>
        <end position="290"/>
    </location>
</feature>
<dbReference type="GO" id="GO:0007169">
    <property type="term" value="P:cell surface receptor protein tyrosine kinase signaling pathway"/>
    <property type="evidence" value="ECO:0007669"/>
    <property type="project" value="TreeGrafter"/>
</dbReference>
<dbReference type="GeneTree" id="ENSGT00940000155980"/>
<reference evidence="5" key="1">
    <citation type="journal article" date="2018" name="PLoS ONE">
        <title>Chinook salmon (Oncorhynchus tshawytscha) genome and transcriptome.</title>
        <authorList>
            <person name="Christensen K.A."/>
            <person name="Leong J.S."/>
            <person name="Sakhrani D."/>
            <person name="Biagi C.A."/>
            <person name="Minkley D.R."/>
            <person name="Withler R.E."/>
            <person name="Rondeau E.B."/>
            <person name="Koop B.F."/>
            <person name="Devlin R.H."/>
        </authorList>
    </citation>
    <scope>NUCLEOTIDE SEQUENCE [LARGE SCALE GENOMIC DNA]</scope>
</reference>
<evidence type="ECO:0000256" key="2">
    <source>
        <dbReference type="SAM" id="Phobius"/>
    </source>
</evidence>
<keyword evidence="2" id="KW-0812">Transmembrane</keyword>
<evidence type="ECO:0000259" key="3">
    <source>
        <dbReference type="PROSITE" id="PS51064"/>
    </source>
</evidence>
<feature type="region of interest" description="Disordered" evidence="1">
    <location>
        <begin position="407"/>
        <end position="541"/>
    </location>
</feature>
<reference evidence="4" key="2">
    <citation type="submission" date="2025-08" db="UniProtKB">
        <authorList>
            <consortium name="Ensembl"/>
        </authorList>
    </citation>
    <scope>IDENTIFICATION</scope>
</reference>
<dbReference type="Proteomes" id="UP000694402">
    <property type="component" value="Unassembled WGS sequence"/>
</dbReference>
<evidence type="ECO:0000313" key="5">
    <source>
        <dbReference type="Proteomes" id="UP000694402"/>
    </source>
</evidence>
<keyword evidence="5" id="KW-1185">Reference proteome</keyword>
<protein>
    <recommendedName>
        <fullName evidence="3">IRS-type PTB domain-containing protein</fullName>
    </recommendedName>
</protein>
<dbReference type="SMART" id="SM00310">
    <property type="entry name" value="PTBI"/>
    <property type="match status" value="1"/>
</dbReference>
<dbReference type="PANTHER" id="PTHR21258">
    <property type="entry name" value="DOCKING PROTEIN RELATED"/>
    <property type="match status" value="1"/>
</dbReference>
<feature type="compositionally biased region" description="Low complexity" evidence="1">
    <location>
        <begin position="492"/>
        <end position="513"/>
    </location>
</feature>
<evidence type="ECO:0000256" key="1">
    <source>
        <dbReference type="SAM" id="MobiDB-lite"/>
    </source>
</evidence>
<accession>A0AAZ3P1N2</accession>
<dbReference type="SMART" id="SM01244">
    <property type="entry name" value="IRS"/>
    <property type="match status" value="1"/>
</dbReference>
<dbReference type="AlphaFoldDB" id="A0AAZ3P1N2"/>
<keyword evidence="2" id="KW-0472">Membrane</keyword>
<dbReference type="GO" id="GO:0005737">
    <property type="term" value="C:cytoplasm"/>
    <property type="evidence" value="ECO:0007669"/>
    <property type="project" value="TreeGrafter"/>
</dbReference>
<dbReference type="InterPro" id="IPR050996">
    <property type="entry name" value="Docking_Protein_DOK"/>
</dbReference>
<dbReference type="GO" id="GO:0043410">
    <property type="term" value="P:positive regulation of MAPK cascade"/>
    <property type="evidence" value="ECO:0007669"/>
    <property type="project" value="TreeGrafter"/>
</dbReference>
<dbReference type="Pfam" id="PF02174">
    <property type="entry name" value="IRS"/>
    <property type="match status" value="1"/>
</dbReference>
<dbReference type="GO" id="GO:0007265">
    <property type="term" value="P:Ras protein signal transduction"/>
    <property type="evidence" value="ECO:0007669"/>
    <property type="project" value="TreeGrafter"/>
</dbReference>
<reference evidence="4" key="3">
    <citation type="submission" date="2025-09" db="UniProtKB">
        <authorList>
            <consortium name="Ensembl"/>
        </authorList>
    </citation>
    <scope>IDENTIFICATION</scope>
</reference>
<proteinExistence type="predicted"/>
<dbReference type="InterPro" id="IPR011993">
    <property type="entry name" value="PH-like_dom_sf"/>
</dbReference>
<dbReference type="SUPFAM" id="SSF50729">
    <property type="entry name" value="PH domain-like"/>
    <property type="match status" value="2"/>
</dbReference>
<keyword evidence="2" id="KW-1133">Transmembrane helix</keyword>
<dbReference type="Gene3D" id="2.30.29.30">
    <property type="entry name" value="Pleckstrin-homology domain (PH domain)/Phosphotyrosine-binding domain (PTB)"/>
    <property type="match status" value="2"/>
</dbReference>
<dbReference type="PROSITE" id="PS51064">
    <property type="entry name" value="IRS_PTB"/>
    <property type="match status" value="1"/>
</dbReference>
<dbReference type="PANTHER" id="PTHR21258:SF46">
    <property type="entry name" value="DOCKING PROTEIN 1"/>
    <property type="match status" value="1"/>
</dbReference>